<name>A0A4R8DI24_9BACT</name>
<evidence type="ECO:0000256" key="1">
    <source>
        <dbReference type="SAM" id="SignalP"/>
    </source>
</evidence>
<dbReference type="RefSeq" id="WP_133998287.1">
    <property type="nucleotide sequence ID" value="NZ_SODV01000002.1"/>
</dbReference>
<evidence type="ECO:0000313" key="2">
    <source>
        <dbReference type="EMBL" id="TDW96944.1"/>
    </source>
</evidence>
<dbReference type="Proteomes" id="UP000294498">
    <property type="component" value="Unassembled WGS sequence"/>
</dbReference>
<sequence>MMLRLRRFSPILSLSILVLLNACSKHDQPAVQSTVDASIVSPVTIDLIPAQNQTPGDRRIYLPIIKIGTSSLSLKTVFDTGSEGLLLSGTSVFPSTYIADTGIVINSPDSAIINGITVTSVKVTTTYGSAPATRTFYGNIAYARITFGDQNGSVQTYRMPFVIVYKGVDNQTQASVPLDASSDGVAGVYSTGFDPSVTVVTTRAGIKGPFNYFNYGSGLSAGIQLAPLSQIGWTGTPSNQGYAATPLLTIGLTSGMESGFALQSQRLDLGNTFDPDVLGIVSYAGSAVALSSNILLDTGTPVGFSIYSTSTPASTQSGQAVEMTTSQGFQYGYTTDNALYQTSVSSSGQQRCIFGIDFFLNNYFLLDYTYHYIGLKAS</sequence>
<keyword evidence="3" id="KW-1185">Reference proteome</keyword>
<protein>
    <recommendedName>
        <fullName evidence="4">Aspartyl protease</fullName>
    </recommendedName>
</protein>
<keyword evidence="1" id="KW-0732">Signal</keyword>
<reference evidence="2 3" key="1">
    <citation type="submission" date="2019-03" db="EMBL/GenBank/DDBJ databases">
        <title>Genomic Encyclopedia of Type Strains, Phase IV (KMG-IV): sequencing the most valuable type-strain genomes for metagenomic binning, comparative biology and taxonomic classification.</title>
        <authorList>
            <person name="Goeker M."/>
        </authorList>
    </citation>
    <scope>NUCLEOTIDE SEQUENCE [LARGE SCALE GENOMIC DNA]</scope>
    <source>
        <strain evidence="2 3">DSM 100059</strain>
    </source>
</reference>
<proteinExistence type="predicted"/>
<dbReference type="AlphaFoldDB" id="A0A4R8DI24"/>
<evidence type="ECO:0008006" key="4">
    <source>
        <dbReference type="Google" id="ProtNLM"/>
    </source>
</evidence>
<accession>A0A4R8DI24</accession>
<evidence type="ECO:0000313" key="3">
    <source>
        <dbReference type="Proteomes" id="UP000294498"/>
    </source>
</evidence>
<dbReference type="OrthoDB" id="8061046at2"/>
<organism evidence="2 3">
    <name type="scientific">Dinghuibacter silviterrae</name>
    <dbReference type="NCBI Taxonomy" id="1539049"/>
    <lineage>
        <taxon>Bacteria</taxon>
        <taxon>Pseudomonadati</taxon>
        <taxon>Bacteroidota</taxon>
        <taxon>Chitinophagia</taxon>
        <taxon>Chitinophagales</taxon>
        <taxon>Chitinophagaceae</taxon>
        <taxon>Dinghuibacter</taxon>
    </lineage>
</organism>
<dbReference type="EMBL" id="SODV01000002">
    <property type="protein sequence ID" value="TDW96944.1"/>
    <property type="molecule type" value="Genomic_DNA"/>
</dbReference>
<feature type="chain" id="PRO_5020689987" description="Aspartyl protease" evidence="1">
    <location>
        <begin position="28"/>
        <end position="378"/>
    </location>
</feature>
<comment type="caution">
    <text evidence="2">The sequence shown here is derived from an EMBL/GenBank/DDBJ whole genome shotgun (WGS) entry which is preliminary data.</text>
</comment>
<gene>
    <name evidence="2" type="ORF">EDB95_4780</name>
</gene>
<feature type="signal peptide" evidence="1">
    <location>
        <begin position="1"/>
        <end position="27"/>
    </location>
</feature>